<evidence type="ECO:0000259" key="4">
    <source>
        <dbReference type="Pfam" id="PF03328"/>
    </source>
</evidence>
<dbReference type="InterPro" id="IPR050251">
    <property type="entry name" value="HpcH-HpaI_aldolase"/>
</dbReference>
<gene>
    <name evidence="5" type="ORF">ETSY2_10085</name>
</gene>
<keyword evidence="6" id="KW-1185">Reference proteome</keyword>
<dbReference type="GO" id="GO:0046872">
    <property type="term" value="F:metal ion binding"/>
    <property type="evidence" value="ECO:0007669"/>
    <property type="project" value="UniProtKB-KW"/>
</dbReference>
<dbReference type="Pfam" id="PF03328">
    <property type="entry name" value="HpcH_HpaI"/>
    <property type="match status" value="1"/>
</dbReference>
<dbReference type="Proteomes" id="UP000019140">
    <property type="component" value="Unassembled WGS sequence"/>
</dbReference>
<sequence>ANRQTLVCIMIEEVEAIENLPDMVKVPGIDVYFIGSGDLSQSMGYTGQQAHPEVQSMMERGVKIITEAGRIAGCSCPDTLIPKFLGLGVQYFHSTVGRLLQQSSVAYLQVVREAAATLGR</sequence>
<organism evidence="5 6">
    <name type="scientific">Candidatus Entotheonella gemina</name>
    <dbReference type="NCBI Taxonomy" id="1429439"/>
    <lineage>
        <taxon>Bacteria</taxon>
        <taxon>Pseudomonadati</taxon>
        <taxon>Nitrospinota/Tectimicrobiota group</taxon>
        <taxon>Candidatus Tectimicrobiota</taxon>
        <taxon>Candidatus Entotheonellia</taxon>
        <taxon>Candidatus Entotheonellales</taxon>
        <taxon>Candidatus Entotheonellaceae</taxon>
        <taxon>Candidatus Entotheonella</taxon>
    </lineage>
</organism>
<feature type="non-terminal residue" evidence="5">
    <location>
        <position position="1"/>
    </location>
</feature>
<evidence type="ECO:0000256" key="3">
    <source>
        <dbReference type="ARBA" id="ARBA00023239"/>
    </source>
</evidence>
<keyword evidence="2" id="KW-0479">Metal-binding</keyword>
<dbReference type="PANTHER" id="PTHR30502">
    <property type="entry name" value="2-KETO-3-DEOXY-L-RHAMNONATE ALDOLASE"/>
    <property type="match status" value="1"/>
</dbReference>
<feature type="domain" description="HpcH/HpaI aldolase/citrate lyase" evidence="4">
    <location>
        <begin position="2"/>
        <end position="81"/>
    </location>
</feature>
<evidence type="ECO:0000313" key="5">
    <source>
        <dbReference type="EMBL" id="ETX07630.1"/>
    </source>
</evidence>
<accession>W4MBP9</accession>
<protein>
    <recommendedName>
        <fullName evidence="4">HpcH/HpaI aldolase/citrate lyase domain-containing protein</fullName>
    </recommendedName>
</protein>
<reference evidence="5 6" key="1">
    <citation type="journal article" date="2014" name="Nature">
        <title>An environmental bacterial taxon with a large and distinct metabolic repertoire.</title>
        <authorList>
            <person name="Wilson M.C."/>
            <person name="Mori T."/>
            <person name="Ruckert C."/>
            <person name="Uria A.R."/>
            <person name="Helf M.J."/>
            <person name="Takada K."/>
            <person name="Gernert C."/>
            <person name="Steffens U.A."/>
            <person name="Heycke N."/>
            <person name="Schmitt S."/>
            <person name="Rinke C."/>
            <person name="Helfrich E.J."/>
            <person name="Brachmann A.O."/>
            <person name="Gurgui C."/>
            <person name="Wakimoto T."/>
            <person name="Kracht M."/>
            <person name="Crusemann M."/>
            <person name="Hentschel U."/>
            <person name="Abe I."/>
            <person name="Matsunaga S."/>
            <person name="Kalinowski J."/>
            <person name="Takeyama H."/>
            <person name="Piel J."/>
        </authorList>
    </citation>
    <scope>NUCLEOTIDE SEQUENCE [LARGE SCALE GENOMIC DNA]</scope>
    <source>
        <strain evidence="6">TSY2</strain>
    </source>
</reference>
<dbReference type="Gene3D" id="3.20.20.60">
    <property type="entry name" value="Phosphoenolpyruvate-binding domains"/>
    <property type="match status" value="1"/>
</dbReference>
<dbReference type="GO" id="GO:0016832">
    <property type="term" value="F:aldehyde-lyase activity"/>
    <property type="evidence" value="ECO:0007669"/>
    <property type="project" value="TreeGrafter"/>
</dbReference>
<dbReference type="HOGENOM" id="CLU_2042918_0_0_7"/>
<evidence type="ECO:0000256" key="1">
    <source>
        <dbReference type="ARBA" id="ARBA00005568"/>
    </source>
</evidence>
<dbReference type="InterPro" id="IPR005000">
    <property type="entry name" value="Aldolase/citrate-lyase_domain"/>
</dbReference>
<dbReference type="InterPro" id="IPR015813">
    <property type="entry name" value="Pyrv/PenolPyrv_kinase-like_dom"/>
</dbReference>
<keyword evidence="3" id="KW-0456">Lyase</keyword>
<name>W4MBP9_9BACT</name>
<proteinExistence type="inferred from homology"/>
<evidence type="ECO:0000256" key="2">
    <source>
        <dbReference type="ARBA" id="ARBA00022723"/>
    </source>
</evidence>
<dbReference type="GO" id="GO:0005737">
    <property type="term" value="C:cytoplasm"/>
    <property type="evidence" value="ECO:0007669"/>
    <property type="project" value="TreeGrafter"/>
</dbReference>
<dbReference type="AlphaFoldDB" id="W4MBP9"/>
<dbReference type="EMBL" id="AZHX01000412">
    <property type="protein sequence ID" value="ETX07630.1"/>
    <property type="molecule type" value="Genomic_DNA"/>
</dbReference>
<dbReference type="SUPFAM" id="SSF51621">
    <property type="entry name" value="Phosphoenolpyruvate/pyruvate domain"/>
    <property type="match status" value="1"/>
</dbReference>
<dbReference type="InterPro" id="IPR040442">
    <property type="entry name" value="Pyrv_kinase-like_dom_sf"/>
</dbReference>
<comment type="similarity">
    <text evidence="1">Belongs to the HpcH/HpaI aldolase family.</text>
</comment>
<dbReference type="PANTHER" id="PTHR30502:SF0">
    <property type="entry name" value="PHOSPHOENOLPYRUVATE CARBOXYLASE FAMILY PROTEIN"/>
    <property type="match status" value="1"/>
</dbReference>
<evidence type="ECO:0000313" key="6">
    <source>
        <dbReference type="Proteomes" id="UP000019140"/>
    </source>
</evidence>
<comment type="caution">
    <text evidence="5">The sequence shown here is derived from an EMBL/GenBank/DDBJ whole genome shotgun (WGS) entry which is preliminary data.</text>
</comment>